<reference evidence="1" key="1">
    <citation type="journal article" date="2023" name="G3 (Bethesda)">
        <title>A reference genome for the long-term kleptoplast-retaining sea slug Elysia crispata morphotype clarki.</title>
        <authorList>
            <person name="Eastman K.E."/>
            <person name="Pendleton A.L."/>
            <person name="Shaikh M.A."/>
            <person name="Suttiyut T."/>
            <person name="Ogas R."/>
            <person name="Tomko P."/>
            <person name="Gavelis G."/>
            <person name="Widhalm J.R."/>
            <person name="Wisecaver J.H."/>
        </authorList>
    </citation>
    <scope>NUCLEOTIDE SEQUENCE</scope>
    <source>
        <strain evidence="1">ECLA1</strain>
    </source>
</reference>
<name>A0AAE1CZ41_9GAST</name>
<comment type="caution">
    <text evidence="1">The sequence shown here is derived from an EMBL/GenBank/DDBJ whole genome shotgun (WGS) entry which is preliminary data.</text>
</comment>
<accession>A0AAE1CZ41</accession>
<gene>
    <name evidence="1" type="ORF">RRG08_037607</name>
</gene>
<sequence length="69" mass="7969">MWHRSCYPVLQVRGVHHKPEVVSHHATSEGPLEQLFQTHSWTGQVYIRALQPFTNLAVLEDMEVVVNFS</sequence>
<evidence type="ECO:0000313" key="1">
    <source>
        <dbReference type="EMBL" id="KAK3744991.1"/>
    </source>
</evidence>
<dbReference type="EMBL" id="JAWDGP010006239">
    <property type="protein sequence ID" value="KAK3744991.1"/>
    <property type="molecule type" value="Genomic_DNA"/>
</dbReference>
<dbReference type="Proteomes" id="UP001283361">
    <property type="component" value="Unassembled WGS sequence"/>
</dbReference>
<dbReference type="AlphaFoldDB" id="A0AAE1CZ41"/>
<keyword evidence="2" id="KW-1185">Reference proteome</keyword>
<proteinExistence type="predicted"/>
<evidence type="ECO:0000313" key="2">
    <source>
        <dbReference type="Proteomes" id="UP001283361"/>
    </source>
</evidence>
<organism evidence="1 2">
    <name type="scientific">Elysia crispata</name>
    <name type="common">lettuce slug</name>
    <dbReference type="NCBI Taxonomy" id="231223"/>
    <lineage>
        <taxon>Eukaryota</taxon>
        <taxon>Metazoa</taxon>
        <taxon>Spiralia</taxon>
        <taxon>Lophotrochozoa</taxon>
        <taxon>Mollusca</taxon>
        <taxon>Gastropoda</taxon>
        <taxon>Heterobranchia</taxon>
        <taxon>Euthyneura</taxon>
        <taxon>Panpulmonata</taxon>
        <taxon>Sacoglossa</taxon>
        <taxon>Placobranchoidea</taxon>
        <taxon>Plakobranchidae</taxon>
        <taxon>Elysia</taxon>
    </lineage>
</organism>
<protein>
    <submittedName>
        <fullName evidence="1">Uncharacterized protein</fullName>
    </submittedName>
</protein>